<protein>
    <recommendedName>
        <fullName evidence="5">Beta-lactamase-related domain-containing protein</fullName>
    </recommendedName>
</protein>
<feature type="transmembrane region" description="Helical" evidence="4">
    <location>
        <begin position="21"/>
        <end position="44"/>
    </location>
</feature>
<evidence type="ECO:0000313" key="7">
    <source>
        <dbReference type="Proteomes" id="UP000218181"/>
    </source>
</evidence>
<evidence type="ECO:0000256" key="1">
    <source>
        <dbReference type="ARBA" id="ARBA00004370"/>
    </source>
</evidence>
<dbReference type="PANTHER" id="PTHR46825:SF11">
    <property type="entry name" value="PENICILLIN-BINDING PROTEIN 4"/>
    <property type="match status" value="1"/>
</dbReference>
<feature type="region of interest" description="Disordered" evidence="3">
    <location>
        <begin position="62"/>
        <end position="84"/>
    </location>
</feature>
<evidence type="ECO:0000256" key="4">
    <source>
        <dbReference type="SAM" id="Phobius"/>
    </source>
</evidence>
<keyword evidence="4" id="KW-0812">Transmembrane</keyword>
<dbReference type="STRING" id="1291764.GCA_001311235_02920"/>
<name>A0A2A5RIP6_9LACT</name>
<gene>
    <name evidence="6" type="ORF">RT41_GL000593</name>
</gene>
<comment type="caution">
    <text evidence="6">The sequence shown here is derived from an EMBL/GenBank/DDBJ whole genome shotgun (WGS) entry which is preliminary data.</text>
</comment>
<organism evidence="6 7">
    <name type="scientific">Lactococcus fujiensis JCM 16395</name>
    <dbReference type="NCBI Taxonomy" id="1291764"/>
    <lineage>
        <taxon>Bacteria</taxon>
        <taxon>Bacillati</taxon>
        <taxon>Bacillota</taxon>
        <taxon>Bacilli</taxon>
        <taxon>Lactobacillales</taxon>
        <taxon>Streptococcaceae</taxon>
        <taxon>Lactococcus</taxon>
    </lineage>
</organism>
<dbReference type="GO" id="GO:0016020">
    <property type="term" value="C:membrane"/>
    <property type="evidence" value="ECO:0007669"/>
    <property type="project" value="UniProtKB-SubCell"/>
</dbReference>
<proteinExistence type="predicted"/>
<dbReference type="SUPFAM" id="SSF56601">
    <property type="entry name" value="beta-lactamase/transpeptidase-like"/>
    <property type="match status" value="1"/>
</dbReference>
<dbReference type="EMBL" id="JXJU01000016">
    <property type="protein sequence ID" value="PCR98962.1"/>
    <property type="molecule type" value="Genomic_DNA"/>
</dbReference>
<dbReference type="InterPro" id="IPR050491">
    <property type="entry name" value="AmpC-like"/>
</dbReference>
<dbReference type="InterPro" id="IPR001466">
    <property type="entry name" value="Beta-lactam-related"/>
</dbReference>
<sequence length="410" mass="46505">MVKKEEKLMKKRANKRSRKRIKYVNLFTAIFFLLLCTIIIGFSLKKMGVSQSNLDNLDHMSTEFSDGSAPPLTKTDGKELNNGQKTLTPEQQKIEDGIKPYLKNQVGTLLIIRNGQIYFERGYGYSDLSKRIENSAETQYQILSAQKAITAQMIMKMVETNKLSLSDKIDKYYPELESGDRLEIKNLLNMTSGLVMSDQSPFAKKDAEIVDRTVSRLTSNGKIGKWDYIDQNYVLLTGIIGKITGKSYEELFNEDFKKPLGLSSAGFVYNHTEMPHLATGYYFKNQNSYDGPVYENDLEKYSELGAGNIAMTTHDFYKLLSSILQNKFASKNSNQILHALGTSTSGYSGGMYQRKNYYILSGRGYGFEVKIKISSHGDNAVLFFSNSEPDSDDYVQQNLVSDIYKHEFKN</sequence>
<dbReference type="PANTHER" id="PTHR46825">
    <property type="entry name" value="D-ALANYL-D-ALANINE-CARBOXYPEPTIDASE/ENDOPEPTIDASE AMPH"/>
    <property type="match status" value="1"/>
</dbReference>
<evidence type="ECO:0000259" key="5">
    <source>
        <dbReference type="Pfam" id="PF00144"/>
    </source>
</evidence>
<dbReference type="Gene3D" id="3.40.710.10">
    <property type="entry name" value="DD-peptidase/beta-lactamase superfamily"/>
    <property type="match status" value="1"/>
</dbReference>
<reference evidence="6 7" key="1">
    <citation type="submission" date="2014-12" db="EMBL/GenBank/DDBJ databases">
        <title>Draft genome sequences of 10 type strains of Lactococcus.</title>
        <authorList>
            <person name="Sun Z."/>
            <person name="Zhong Z."/>
            <person name="Liu W."/>
            <person name="Zhang W."/>
            <person name="Zhang H."/>
        </authorList>
    </citation>
    <scope>NUCLEOTIDE SEQUENCE [LARGE SCALE GENOMIC DNA]</scope>
    <source>
        <strain evidence="6 7">JCM 16395</strain>
    </source>
</reference>
<dbReference type="InterPro" id="IPR012338">
    <property type="entry name" value="Beta-lactam/transpept-like"/>
</dbReference>
<keyword evidence="2 4" id="KW-0472">Membrane</keyword>
<dbReference type="Pfam" id="PF00144">
    <property type="entry name" value="Beta-lactamase"/>
    <property type="match status" value="1"/>
</dbReference>
<dbReference type="Proteomes" id="UP000218181">
    <property type="component" value="Unassembled WGS sequence"/>
</dbReference>
<comment type="subcellular location">
    <subcellularLocation>
        <location evidence="1">Membrane</location>
    </subcellularLocation>
</comment>
<keyword evidence="4" id="KW-1133">Transmembrane helix</keyword>
<evidence type="ECO:0000313" key="6">
    <source>
        <dbReference type="EMBL" id="PCR98962.1"/>
    </source>
</evidence>
<evidence type="ECO:0000256" key="2">
    <source>
        <dbReference type="ARBA" id="ARBA00023136"/>
    </source>
</evidence>
<feature type="domain" description="Beta-lactamase-related" evidence="5">
    <location>
        <begin position="108"/>
        <end position="375"/>
    </location>
</feature>
<evidence type="ECO:0000256" key="3">
    <source>
        <dbReference type="SAM" id="MobiDB-lite"/>
    </source>
</evidence>
<accession>A0A2A5RIP6</accession>
<keyword evidence="7" id="KW-1185">Reference proteome</keyword>
<dbReference type="AlphaFoldDB" id="A0A2A5RIP6"/>